<evidence type="ECO:0000256" key="1">
    <source>
        <dbReference type="ARBA" id="ARBA00022723"/>
    </source>
</evidence>
<keyword evidence="8" id="KW-1185">Reference proteome</keyword>
<evidence type="ECO:0000313" key="8">
    <source>
        <dbReference type="Proteomes" id="UP001165289"/>
    </source>
</evidence>
<dbReference type="EMBL" id="JAKMXF010000044">
    <property type="protein sequence ID" value="KAI6660087.1"/>
    <property type="molecule type" value="Genomic_DNA"/>
</dbReference>
<sequence>MPNTCSAPGYRSNYSGEPYTPVFRLPSNSELREKWLRALHREDIEDLKNVFVCSNHFRTEDVTTEMDMPKPDGSLQKISRRPILHKNAIPCLLPSCPKYLSSPSPKPERLDRGKIESKLFFQALEQSLDLHKAEDNKFGVKSLGELKCKLEELELPSWVKWFSDDTSINLLKLSKDKHIYIQAYVSINDSLTPTGFCQNIQIPLIIHNLSDIRGIDTIISEVSAYTKDPVENIEKTGPFIHRFVLVNDDLFIQAFDNKHLTIPLSRISINDTRHVEAILDEVDKISLVLPTNSSQTECSINNHKQLAIRELESTINHVDGDSLDLDIDNSYHSSE</sequence>
<protein>
    <recommendedName>
        <fullName evidence="6">THAP-type domain-containing protein</fullName>
    </recommendedName>
</protein>
<dbReference type="PANTHER" id="PTHR46600:SF11">
    <property type="entry name" value="THAP DOMAIN-CONTAINING PROTEIN 10"/>
    <property type="match status" value="1"/>
</dbReference>
<name>A0AAV7KFP7_9METZ</name>
<evidence type="ECO:0000259" key="6">
    <source>
        <dbReference type="PROSITE" id="PS50950"/>
    </source>
</evidence>
<evidence type="ECO:0000313" key="7">
    <source>
        <dbReference type="EMBL" id="KAI6660087.1"/>
    </source>
</evidence>
<keyword evidence="4 5" id="KW-0238">DNA-binding</keyword>
<dbReference type="PANTHER" id="PTHR46600">
    <property type="entry name" value="THAP DOMAIN-CONTAINING"/>
    <property type="match status" value="1"/>
</dbReference>
<dbReference type="GO" id="GO:0008270">
    <property type="term" value="F:zinc ion binding"/>
    <property type="evidence" value="ECO:0007669"/>
    <property type="project" value="UniProtKB-KW"/>
</dbReference>
<dbReference type="PROSITE" id="PS50950">
    <property type="entry name" value="ZF_THAP"/>
    <property type="match status" value="1"/>
</dbReference>
<keyword evidence="2 5" id="KW-0863">Zinc-finger</keyword>
<accession>A0AAV7KFP7</accession>
<keyword evidence="1" id="KW-0479">Metal-binding</keyword>
<dbReference type="InterPro" id="IPR026516">
    <property type="entry name" value="THAP1/10"/>
</dbReference>
<proteinExistence type="predicted"/>
<gene>
    <name evidence="7" type="ORF">LOD99_14428</name>
</gene>
<organism evidence="7 8">
    <name type="scientific">Oopsacas minuta</name>
    <dbReference type="NCBI Taxonomy" id="111878"/>
    <lineage>
        <taxon>Eukaryota</taxon>
        <taxon>Metazoa</taxon>
        <taxon>Porifera</taxon>
        <taxon>Hexactinellida</taxon>
        <taxon>Hexasterophora</taxon>
        <taxon>Lyssacinosida</taxon>
        <taxon>Leucopsacidae</taxon>
        <taxon>Oopsacas</taxon>
    </lineage>
</organism>
<dbReference type="Gene3D" id="6.20.210.20">
    <property type="entry name" value="THAP domain"/>
    <property type="match status" value="1"/>
</dbReference>
<dbReference type="InterPro" id="IPR038441">
    <property type="entry name" value="THAP_Znf_sf"/>
</dbReference>
<evidence type="ECO:0000256" key="2">
    <source>
        <dbReference type="ARBA" id="ARBA00022771"/>
    </source>
</evidence>
<comment type="caution">
    <text evidence="7">The sequence shown here is derived from an EMBL/GenBank/DDBJ whole genome shotgun (WGS) entry which is preliminary data.</text>
</comment>
<dbReference type="AlphaFoldDB" id="A0AAV7KFP7"/>
<dbReference type="SUPFAM" id="SSF57716">
    <property type="entry name" value="Glucocorticoid receptor-like (DNA-binding domain)"/>
    <property type="match status" value="1"/>
</dbReference>
<reference evidence="7 8" key="1">
    <citation type="journal article" date="2023" name="BMC Biol.">
        <title>The compact genome of the sponge Oopsacas minuta (Hexactinellida) is lacking key metazoan core genes.</title>
        <authorList>
            <person name="Santini S."/>
            <person name="Schenkelaars Q."/>
            <person name="Jourda C."/>
            <person name="Duchesne M."/>
            <person name="Belahbib H."/>
            <person name="Rocher C."/>
            <person name="Selva M."/>
            <person name="Riesgo A."/>
            <person name="Vervoort M."/>
            <person name="Leys S.P."/>
            <person name="Kodjabachian L."/>
            <person name="Le Bivic A."/>
            <person name="Borchiellini C."/>
            <person name="Claverie J.M."/>
            <person name="Renard E."/>
        </authorList>
    </citation>
    <scope>NUCLEOTIDE SEQUENCE [LARGE SCALE GENOMIC DNA]</scope>
    <source>
        <strain evidence="7">SPO-2</strain>
    </source>
</reference>
<evidence type="ECO:0000256" key="5">
    <source>
        <dbReference type="PROSITE-ProRule" id="PRU00309"/>
    </source>
</evidence>
<dbReference type="Pfam" id="PF05485">
    <property type="entry name" value="THAP"/>
    <property type="match status" value="1"/>
</dbReference>
<dbReference type="Proteomes" id="UP001165289">
    <property type="component" value="Unassembled WGS sequence"/>
</dbReference>
<keyword evidence="3" id="KW-0862">Zinc</keyword>
<evidence type="ECO:0000256" key="4">
    <source>
        <dbReference type="ARBA" id="ARBA00023125"/>
    </source>
</evidence>
<dbReference type="InterPro" id="IPR006612">
    <property type="entry name" value="THAP_Znf"/>
</dbReference>
<feature type="domain" description="THAP-type" evidence="6">
    <location>
        <begin position="1"/>
        <end position="93"/>
    </location>
</feature>
<evidence type="ECO:0000256" key="3">
    <source>
        <dbReference type="ARBA" id="ARBA00022833"/>
    </source>
</evidence>
<dbReference type="SMART" id="SM00692">
    <property type="entry name" value="DM3"/>
    <property type="match status" value="1"/>
</dbReference>
<dbReference type="SMART" id="SM00980">
    <property type="entry name" value="THAP"/>
    <property type="match status" value="1"/>
</dbReference>
<dbReference type="GO" id="GO:0043565">
    <property type="term" value="F:sequence-specific DNA binding"/>
    <property type="evidence" value="ECO:0007669"/>
    <property type="project" value="InterPro"/>
</dbReference>